<evidence type="ECO:0000256" key="4">
    <source>
        <dbReference type="SAM" id="Coils"/>
    </source>
</evidence>
<dbReference type="FunFam" id="2.130.10.10:FF:000271">
    <property type="entry name" value="cilia- and flagella-associated protein 57"/>
    <property type="match status" value="1"/>
</dbReference>
<keyword evidence="1 3" id="KW-0853">WD repeat</keyword>
<feature type="repeat" description="WD" evidence="3">
    <location>
        <begin position="505"/>
        <end position="546"/>
    </location>
</feature>
<dbReference type="Gene3D" id="2.130.10.10">
    <property type="entry name" value="YVTN repeat-like/Quinoprotein amine dehydrogenase"/>
    <property type="match status" value="2"/>
</dbReference>
<dbReference type="InterPro" id="IPR011047">
    <property type="entry name" value="Quinoprotein_ADH-like_sf"/>
</dbReference>
<reference evidence="6" key="1">
    <citation type="submission" date="2021-04" db="EMBL/GenBank/DDBJ databases">
        <authorList>
            <consortium name="Wellcome Sanger Institute Data Sharing"/>
        </authorList>
    </citation>
    <scope>NUCLEOTIDE SEQUENCE [LARGE SCALE GENOMIC DNA]</scope>
</reference>
<dbReference type="Pfam" id="PF23414">
    <property type="entry name" value="Beta-prop_EML_2"/>
    <property type="match status" value="1"/>
</dbReference>
<keyword evidence="7" id="KW-1185">Reference proteome</keyword>
<evidence type="ECO:0000256" key="2">
    <source>
        <dbReference type="ARBA" id="ARBA00022737"/>
    </source>
</evidence>
<dbReference type="Ensembl" id="ENSATET00000072723.2">
    <property type="protein sequence ID" value="ENSATEP00000064097.1"/>
    <property type="gene ID" value="ENSATEG00000005013.3"/>
</dbReference>
<reference evidence="6" key="2">
    <citation type="submission" date="2025-08" db="UniProtKB">
        <authorList>
            <consortium name="Ensembl"/>
        </authorList>
    </citation>
    <scope>IDENTIFICATION</scope>
</reference>
<gene>
    <name evidence="6" type="primary">CFAP57</name>
</gene>
<dbReference type="GeneTree" id="ENSGT00620000088018"/>
<feature type="repeat" description="WD" evidence="3">
    <location>
        <begin position="382"/>
        <end position="417"/>
    </location>
</feature>
<evidence type="ECO:0000313" key="6">
    <source>
        <dbReference type="Ensembl" id="ENSATEP00000064097.1"/>
    </source>
</evidence>
<dbReference type="InterPro" id="IPR036322">
    <property type="entry name" value="WD40_repeat_dom_sf"/>
</dbReference>
<dbReference type="Proteomes" id="UP000265040">
    <property type="component" value="Chromosome 5"/>
</dbReference>
<feature type="domain" description="EML-like second beta-propeller" evidence="5">
    <location>
        <begin position="390"/>
        <end position="664"/>
    </location>
</feature>
<organism evidence="6 7">
    <name type="scientific">Anabas testudineus</name>
    <name type="common">Climbing perch</name>
    <name type="synonym">Anthias testudineus</name>
    <dbReference type="NCBI Taxonomy" id="64144"/>
    <lineage>
        <taxon>Eukaryota</taxon>
        <taxon>Metazoa</taxon>
        <taxon>Chordata</taxon>
        <taxon>Craniata</taxon>
        <taxon>Vertebrata</taxon>
        <taxon>Euteleostomi</taxon>
        <taxon>Actinopterygii</taxon>
        <taxon>Neopterygii</taxon>
        <taxon>Teleostei</taxon>
        <taxon>Neoteleostei</taxon>
        <taxon>Acanthomorphata</taxon>
        <taxon>Anabantaria</taxon>
        <taxon>Anabantiformes</taxon>
        <taxon>Anabantoidei</taxon>
        <taxon>Anabantidae</taxon>
        <taxon>Anabas</taxon>
    </lineage>
</organism>
<dbReference type="InterPro" id="IPR001680">
    <property type="entry name" value="WD40_rpt"/>
</dbReference>
<feature type="repeat" description="WD" evidence="3">
    <location>
        <begin position="631"/>
        <end position="664"/>
    </location>
</feature>
<dbReference type="InterPro" id="IPR055442">
    <property type="entry name" value="Beta-prop_EML-like_2nd"/>
</dbReference>
<keyword evidence="4" id="KW-0175">Coiled coil</keyword>
<protein>
    <recommendedName>
        <fullName evidence="5">EML-like second beta-propeller domain-containing protein</fullName>
    </recommendedName>
</protein>
<name>A0A7N6BKC4_ANATE</name>
<evidence type="ECO:0000256" key="3">
    <source>
        <dbReference type="PROSITE-ProRule" id="PRU00221"/>
    </source>
</evidence>
<dbReference type="AlphaFoldDB" id="A0A7N6BKC4"/>
<feature type="coiled-coil region" evidence="4">
    <location>
        <begin position="688"/>
        <end position="758"/>
    </location>
</feature>
<accession>A0A7N6BKC4</accession>
<dbReference type="Gene3D" id="1.10.287.1490">
    <property type="match status" value="1"/>
</dbReference>
<feature type="coiled-coil region" evidence="4">
    <location>
        <begin position="912"/>
        <end position="1051"/>
    </location>
</feature>
<dbReference type="PROSITE" id="PS50082">
    <property type="entry name" value="WD_REPEATS_2"/>
    <property type="match status" value="3"/>
</dbReference>
<dbReference type="SUPFAM" id="SSF50978">
    <property type="entry name" value="WD40 repeat-like"/>
    <property type="match status" value="1"/>
</dbReference>
<dbReference type="InterPro" id="IPR015943">
    <property type="entry name" value="WD40/YVTN_repeat-like_dom_sf"/>
</dbReference>
<dbReference type="PROSITE" id="PS50294">
    <property type="entry name" value="WD_REPEATS_REGION"/>
    <property type="match status" value="1"/>
</dbReference>
<evidence type="ECO:0000313" key="7">
    <source>
        <dbReference type="Proteomes" id="UP000265040"/>
    </source>
</evidence>
<dbReference type="InterPro" id="IPR052993">
    <property type="entry name" value="CFA-57"/>
</dbReference>
<dbReference type="SMART" id="SM00320">
    <property type="entry name" value="WD40"/>
    <property type="match status" value="9"/>
</dbReference>
<feature type="coiled-coil region" evidence="4">
    <location>
        <begin position="1097"/>
        <end position="1156"/>
    </location>
</feature>
<dbReference type="OrthoDB" id="10251741at2759"/>
<dbReference type="InParanoid" id="A0A7N6BKC4"/>
<proteinExistence type="predicted"/>
<evidence type="ECO:0000256" key="1">
    <source>
        <dbReference type="ARBA" id="ARBA00022574"/>
    </source>
</evidence>
<keyword evidence="2" id="KW-0677">Repeat</keyword>
<reference evidence="6" key="3">
    <citation type="submission" date="2025-09" db="UniProtKB">
        <authorList>
            <consortium name="Ensembl"/>
        </authorList>
    </citation>
    <scope>IDENTIFICATION</scope>
</reference>
<dbReference type="PANTHER" id="PTHR32215">
    <property type="entry name" value="CILIA- AND FLAGELLA-ASSOCIATED PROTEIN 57"/>
    <property type="match status" value="1"/>
</dbReference>
<dbReference type="PANTHER" id="PTHR32215:SF0">
    <property type="entry name" value="CILIA- AND FLAGELLA-ASSOCIATED PROTEIN 57"/>
    <property type="match status" value="1"/>
</dbReference>
<feature type="coiled-coil region" evidence="4">
    <location>
        <begin position="792"/>
        <end position="864"/>
    </location>
</feature>
<evidence type="ECO:0000259" key="5">
    <source>
        <dbReference type="Pfam" id="PF23414"/>
    </source>
</evidence>
<dbReference type="SUPFAM" id="SSF50998">
    <property type="entry name" value="Quinoprotein alcohol dehydrogenase-like"/>
    <property type="match status" value="1"/>
</dbReference>
<sequence length="1215" mass="139805">MATVAAQAHFSFGLRTGVTNNVCFYDEHTVVFPSGNNCVCYNSVQRCQRFIPGSEKSRAMRALAISANRRYLAVSEGGGKATITVFDLQHEQGRKRKVLTAGDMSDPEFVCMAFSPDSKYLIAQTGGPEWTLIFWLWEKQKVVTSVKTSNSNNPVTQVSFNPYNNMQLCVSGRGVFKLFRYSEGALKQSSFPKVETINFLCHTWATEERVIAGTDTGRLLVFESGDLRREISLHPNVVQEQSDRNLEGSRTKTEGEDLMRSFPEIRSPASTWFTTVSSAVSRITAILSYSKGFMCSMGPGSVCLFEKTEEDSYRKSREIQIPPDPYSNEVTAAECQEVDTMCISPAEETLAISTDQGQLYSVSLSSVDVHKEEQLHFEFLSQSFHSKSITGLSICIRKPLVATCSLDHSVRVWNYETKALELYKQFQEEAYSVALHPTGLFILVGFSDKLRLMNLVIDDIRTFKEFTVRSCRECTFSHGGHMFAAVSGNVIHIYSFTSFENVLNLKGHSGKVRGIEWSLDDSRLVSCGMDGAVYEWNTKTGKRESESVLQSCSYTGVAFSSDCKTILAVGTDLTLKEIQDCQILREVPADDVANTAIAVSHSSRAIFTGTSSGTIRAIKYPLPVQKEWLMYQAHCGPVTRMVITFDDQFLLTVSEDSCLLMWRIIDKEGRGLKSNRQIVHTEEILVTKSDLEEKNQNMLELKMHLEELQMENEYQLRLKDMNHNEKMKEISDKFSQQIESLKNAQQVMKAEMEKQEHEHKGSFADLSLKHTKELKDLELSYSQKLIVEHKRYQDFQQKYQGMQENYENQLKSAEQSRIQSLEEQKQLYEAKLQEKTQLLCQEDAQQQIREFKEIIKQVEEDEERKIHDIQIQYEKKLHTEKEANTNLKGETGMVTQKFYSLQRQIDDKCTDINKLKHERQRLLGLIRSLESDIEDLKRQIAGHEKTNQDKDRTIASLKKKNQELEKLRFVLDFQKSELEKQMEPQRDNITEKEERIHLLEEELVQIDKSNTQLKLSVTELKLKLRSRDKEMQKEMQKVKDLETHLQRFKSDLHNCVGFIQDPRRLKESMQMIYARYVKQTDGVSGSYDIQKAFYRQRDHLERTVNTLKLRLAKSAEEHEKVYVRIMKENVTLITEINELRKELRLARTHLKDYKAQLAAFKKSRPTSEEVPKKEGANIFSWEVCGFSFCTCSNSMAHYSKLASIYKYNEVVQCKS</sequence>